<dbReference type="InterPro" id="IPR035906">
    <property type="entry name" value="MetI-like_sf"/>
</dbReference>
<keyword evidence="8 9" id="KW-0472">Membrane</keyword>
<dbReference type="RefSeq" id="WP_089708226.1">
    <property type="nucleotide sequence ID" value="NZ_FNII01000023.1"/>
</dbReference>
<dbReference type="AlphaFoldDB" id="A0A1H0J1F8"/>
<dbReference type="InterPro" id="IPR000515">
    <property type="entry name" value="MetI-like"/>
</dbReference>
<evidence type="ECO:0000256" key="8">
    <source>
        <dbReference type="ARBA" id="ARBA00023136"/>
    </source>
</evidence>
<dbReference type="SUPFAM" id="SSF161098">
    <property type="entry name" value="MetI-like"/>
    <property type="match status" value="1"/>
</dbReference>
<evidence type="ECO:0000256" key="5">
    <source>
        <dbReference type="ARBA" id="ARBA00022475"/>
    </source>
</evidence>
<dbReference type="PANTHER" id="PTHR43470">
    <property type="entry name" value="PHOSPHATE TRANSPORT SYSTEM PERMEASE PROTEIN PSTA-RELATED"/>
    <property type="match status" value="1"/>
</dbReference>
<comment type="subcellular location">
    <subcellularLocation>
        <location evidence="9">Cell inner membrane</location>
        <topology evidence="9">Multi-pass membrane protein</topology>
    </subcellularLocation>
    <subcellularLocation>
        <location evidence="1">Cell membrane</location>
        <topology evidence="1">Multi-pass membrane protein</topology>
    </subcellularLocation>
</comment>
<evidence type="ECO:0000313" key="11">
    <source>
        <dbReference type="EMBL" id="SDO37618.1"/>
    </source>
</evidence>
<feature type="transmembrane region" description="Helical" evidence="9">
    <location>
        <begin position="163"/>
        <end position="195"/>
    </location>
</feature>
<accession>A0A1H0J1F8</accession>
<evidence type="ECO:0000313" key="12">
    <source>
        <dbReference type="Proteomes" id="UP000199677"/>
    </source>
</evidence>
<feature type="transmembrane region" description="Helical" evidence="9">
    <location>
        <begin position="360"/>
        <end position="380"/>
    </location>
</feature>
<dbReference type="NCBIfam" id="TIGR00974">
    <property type="entry name" value="3a0107s02c"/>
    <property type="match status" value="1"/>
</dbReference>
<dbReference type="GO" id="GO:0035435">
    <property type="term" value="P:phosphate ion transmembrane transport"/>
    <property type="evidence" value="ECO:0007669"/>
    <property type="project" value="InterPro"/>
</dbReference>
<keyword evidence="4" id="KW-0813">Transport</keyword>
<dbReference type="STRING" id="416873.SAMN04487951_12328"/>
<dbReference type="EMBL" id="FNII01000023">
    <property type="protein sequence ID" value="SDO37618.1"/>
    <property type="molecule type" value="Genomic_DNA"/>
</dbReference>
<comment type="similarity">
    <text evidence="2 9">Belongs to the binding-protein-dependent transport system permease family. CysTW subfamily.</text>
</comment>
<keyword evidence="12" id="KW-1185">Reference proteome</keyword>
<reference evidence="12" key="1">
    <citation type="submission" date="2016-10" db="EMBL/GenBank/DDBJ databases">
        <authorList>
            <person name="Varghese N."/>
            <person name="Submissions S."/>
        </authorList>
    </citation>
    <scope>NUCLEOTIDE SEQUENCE [LARGE SCALE GENOMIC DNA]</scope>
    <source>
        <strain evidence="12">CGMCC 1.6494</strain>
    </source>
</reference>
<evidence type="ECO:0000256" key="7">
    <source>
        <dbReference type="ARBA" id="ARBA00022989"/>
    </source>
</evidence>
<evidence type="ECO:0000259" key="10">
    <source>
        <dbReference type="PROSITE" id="PS50928"/>
    </source>
</evidence>
<dbReference type="Pfam" id="PF11812">
    <property type="entry name" value="DUF3333"/>
    <property type="match status" value="1"/>
</dbReference>
<evidence type="ECO:0000256" key="6">
    <source>
        <dbReference type="ARBA" id="ARBA00022692"/>
    </source>
</evidence>
<feature type="transmembrane region" description="Helical" evidence="9">
    <location>
        <begin position="243"/>
        <end position="265"/>
    </location>
</feature>
<dbReference type="GO" id="GO:0005886">
    <property type="term" value="C:plasma membrane"/>
    <property type="evidence" value="ECO:0007669"/>
    <property type="project" value="UniProtKB-SubCell"/>
</dbReference>
<evidence type="ECO:0000256" key="2">
    <source>
        <dbReference type="ARBA" id="ARBA00007069"/>
    </source>
</evidence>
<feature type="transmembrane region" description="Helical" evidence="9">
    <location>
        <begin position="215"/>
        <end position="237"/>
    </location>
</feature>
<dbReference type="InterPro" id="IPR005672">
    <property type="entry name" value="Phosphate_PstA"/>
</dbReference>
<evidence type="ECO:0000256" key="3">
    <source>
        <dbReference type="ARBA" id="ARBA00016864"/>
    </source>
</evidence>
<name>A0A1H0J1F8_9GAMM</name>
<keyword evidence="5 9" id="KW-1003">Cell membrane</keyword>
<evidence type="ECO:0000256" key="9">
    <source>
        <dbReference type="RuleBase" id="RU363043"/>
    </source>
</evidence>
<dbReference type="Gene3D" id="1.10.3720.10">
    <property type="entry name" value="MetI-like"/>
    <property type="match status" value="1"/>
</dbReference>
<sequence length="388" mass="42570">MSHTFDDISQQLKHRHRKSTRLKWITMGSLGLAGLFLVLFFADMLNKGLPAFQQAYIQVEINYNEEAETDGRQAFDEELIPIISRTMVRVIPMELRNNPDMIGTSTNEWVLATSEVDQYLKGHRSSLSPEERAAIDERVEAGQVDMRFNTTFFTNGDSKIAEYAGILSAVIGTVMTMIVTLAISFPIGVMTAVYLEEFAPDNRFTQAIEININNLAAIPSILFGLLGLAIFINFFGVPRSSPLAGGMTLALMTLPVIIISTRAALRSVPDSIRHAAFGVGCSRWQVVRDHVLPLAMPGIMTGSIIGLAQAMGETAPLIIVGMVAFIPDAGVSFTEAATVMPAQIFTWSGEPEQAFVEKTAGGILVLLTILISLNAFAVVLRKKFERRW</sequence>
<evidence type="ECO:0000256" key="4">
    <source>
        <dbReference type="ARBA" id="ARBA00022448"/>
    </source>
</evidence>
<protein>
    <recommendedName>
        <fullName evidence="3 9">Phosphate transport system permease protein PstA</fullName>
    </recommendedName>
</protein>
<dbReference type="Proteomes" id="UP000199677">
    <property type="component" value="Unassembled WGS sequence"/>
</dbReference>
<evidence type="ECO:0000256" key="1">
    <source>
        <dbReference type="ARBA" id="ARBA00004651"/>
    </source>
</evidence>
<gene>
    <name evidence="11" type="ORF">SAMN04487951_12328</name>
</gene>
<keyword evidence="6 9" id="KW-0812">Transmembrane</keyword>
<dbReference type="InterPro" id="IPR024573">
    <property type="entry name" value="DUF3333"/>
</dbReference>
<dbReference type="GO" id="GO:0005315">
    <property type="term" value="F:phosphate transmembrane transporter activity"/>
    <property type="evidence" value="ECO:0007669"/>
    <property type="project" value="InterPro"/>
</dbReference>
<dbReference type="PROSITE" id="PS50928">
    <property type="entry name" value="ABC_TM1"/>
    <property type="match status" value="1"/>
</dbReference>
<feature type="transmembrane region" description="Helical" evidence="9">
    <location>
        <begin position="304"/>
        <end position="326"/>
    </location>
</feature>
<dbReference type="CDD" id="cd06261">
    <property type="entry name" value="TM_PBP2"/>
    <property type="match status" value="1"/>
</dbReference>
<dbReference type="Pfam" id="PF00528">
    <property type="entry name" value="BPD_transp_1"/>
    <property type="match status" value="1"/>
</dbReference>
<organism evidence="11 12">
    <name type="scientific">Vreelandella arcis</name>
    <dbReference type="NCBI Taxonomy" id="416873"/>
    <lineage>
        <taxon>Bacteria</taxon>
        <taxon>Pseudomonadati</taxon>
        <taxon>Pseudomonadota</taxon>
        <taxon>Gammaproteobacteria</taxon>
        <taxon>Oceanospirillales</taxon>
        <taxon>Halomonadaceae</taxon>
        <taxon>Vreelandella</taxon>
    </lineage>
</organism>
<keyword evidence="7 9" id="KW-1133">Transmembrane helix</keyword>
<dbReference type="OrthoDB" id="9807065at2"/>
<proteinExistence type="inferred from homology"/>
<feature type="domain" description="ABC transmembrane type-1" evidence="10">
    <location>
        <begin position="170"/>
        <end position="377"/>
    </location>
</feature>
<feature type="transmembrane region" description="Helical" evidence="9">
    <location>
        <begin position="21"/>
        <end position="42"/>
    </location>
</feature>